<proteinExistence type="predicted"/>
<keyword evidence="5 8" id="KW-0812">Transmembrane</keyword>
<evidence type="ECO:0000256" key="4">
    <source>
        <dbReference type="ARBA" id="ARBA00022679"/>
    </source>
</evidence>
<evidence type="ECO:0000256" key="5">
    <source>
        <dbReference type="ARBA" id="ARBA00022692"/>
    </source>
</evidence>
<evidence type="ECO:0000256" key="7">
    <source>
        <dbReference type="ARBA" id="ARBA00023136"/>
    </source>
</evidence>
<keyword evidence="3 10" id="KW-0328">Glycosyltransferase</keyword>
<dbReference type="InterPro" id="IPR050297">
    <property type="entry name" value="LipidA_mod_glycosyltrf_83"/>
</dbReference>
<feature type="transmembrane region" description="Helical" evidence="8">
    <location>
        <begin position="323"/>
        <end position="342"/>
    </location>
</feature>
<comment type="subcellular location">
    <subcellularLocation>
        <location evidence="1">Cell membrane</location>
        <topology evidence="1">Multi-pass membrane protein</topology>
    </subcellularLocation>
</comment>
<evidence type="ECO:0000313" key="11">
    <source>
        <dbReference type="Proteomes" id="UP000236728"/>
    </source>
</evidence>
<feature type="transmembrane region" description="Helical" evidence="8">
    <location>
        <begin position="349"/>
        <end position="367"/>
    </location>
</feature>
<dbReference type="AlphaFoldDB" id="A0A1H5WMD0"/>
<dbReference type="GO" id="GO:0005886">
    <property type="term" value="C:plasma membrane"/>
    <property type="evidence" value="ECO:0007669"/>
    <property type="project" value="UniProtKB-SubCell"/>
</dbReference>
<dbReference type="GO" id="GO:0016763">
    <property type="term" value="F:pentosyltransferase activity"/>
    <property type="evidence" value="ECO:0007669"/>
    <property type="project" value="TreeGrafter"/>
</dbReference>
<dbReference type="Proteomes" id="UP000236728">
    <property type="component" value="Unassembled WGS sequence"/>
</dbReference>
<evidence type="ECO:0000256" key="1">
    <source>
        <dbReference type="ARBA" id="ARBA00004651"/>
    </source>
</evidence>
<dbReference type="Pfam" id="PF13231">
    <property type="entry name" value="PMT_2"/>
    <property type="match status" value="1"/>
</dbReference>
<feature type="domain" description="Glycosyltransferase RgtA/B/C/D-like" evidence="9">
    <location>
        <begin position="64"/>
        <end position="222"/>
    </location>
</feature>
<keyword evidence="11" id="KW-1185">Reference proteome</keyword>
<dbReference type="PANTHER" id="PTHR33908:SF11">
    <property type="entry name" value="MEMBRANE PROTEIN"/>
    <property type="match status" value="1"/>
</dbReference>
<dbReference type="InterPro" id="IPR038731">
    <property type="entry name" value="RgtA/B/C-like"/>
</dbReference>
<keyword evidence="4 10" id="KW-0808">Transferase</keyword>
<evidence type="ECO:0000256" key="8">
    <source>
        <dbReference type="SAM" id="Phobius"/>
    </source>
</evidence>
<feature type="transmembrane region" description="Helical" evidence="8">
    <location>
        <begin position="137"/>
        <end position="156"/>
    </location>
</feature>
<organism evidence="10 11">
    <name type="scientific">Bryocella elongata</name>
    <dbReference type="NCBI Taxonomy" id="863522"/>
    <lineage>
        <taxon>Bacteria</taxon>
        <taxon>Pseudomonadati</taxon>
        <taxon>Acidobacteriota</taxon>
        <taxon>Terriglobia</taxon>
        <taxon>Terriglobales</taxon>
        <taxon>Acidobacteriaceae</taxon>
        <taxon>Bryocella</taxon>
    </lineage>
</organism>
<keyword evidence="2" id="KW-1003">Cell membrane</keyword>
<reference evidence="10 11" key="1">
    <citation type="submission" date="2016-10" db="EMBL/GenBank/DDBJ databases">
        <authorList>
            <person name="de Groot N.N."/>
        </authorList>
    </citation>
    <scope>NUCLEOTIDE SEQUENCE [LARGE SCALE GENOMIC DNA]</scope>
    <source>
        <strain evidence="10 11">DSM 22489</strain>
    </source>
</reference>
<keyword evidence="7 8" id="KW-0472">Membrane</keyword>
<sequence>MPIVLAVACLLRLYVVWSVLTQQPRGWLFGRGLEMGWLAEALLKGQGLSNPFGPPTGPTAFIAPGYPLLVAAVFKLFGVYTQTSEAVLLLLHTAANVLTVALIMVLAKRLAGRTAALLAGLFWACSIPLLWMPSIFWETSISIALLMLLFVLTLNASQSPSKKAWIGLGAFSAVLALINPALLLTIVAVLAWLAIVTWKPFPSHRSGLALSLLTFAIVFSPWPIRNARVFHAFIPLRTTVGFELWMGNLPSSHGYLNETVFPSYNQQELDDYKRMGEIAYTNNKSRLAKQEILANPAAFASMTARRFVRFWSGNGNSQGSPLYVLHATLTTLLGLAGLSLLLRKRRYALVALFAIPLILFPAPYYITHAEFRYRLEIDPLLTVLSGVALAAIFTSRKEPDASA</sequence>
<evidence type="ECO:0000256" key="6">
    <source>
        <dbReference type="ARBA" id="ARBA00022989"/>
    </source>
</evidence>
<evidence type="ECO:0000259" key="9">
    <source>
        <dbReference type="Pfam" id="PF13231"/>
    </source>
</evidence>
<gene>
    <name evidence="10" type="ORF">SAMN05421819_1645</name>
</gene>
<keyword evidence="6 8" id="KW-1133">Transmembrane helix</keyword>
<feature type="transmembrane region" description="Helical" evidence="8">
    <location>
        <begin position="207"/>
        <end position="224"/>
    </location>
</feature>
<feature type="transmembrane region" description="Helical" evidence="8">
    <location>
        <begin position="86"/>
        <end position="107"/>
    </location>
</feature>
<feature type="transmembrane region" description="Helical" evidence="8">
    <location>
        <begin position="168"/>
        <end position="195"/>
    </location>
</feature>
<dbReference type="EMBL" id="FNVA01000002">
    <property type="protein sequence ID" value="SEG00420.1"/>
    <property type="molecule type" value="Genomic_DNA"/>
</dbReference>
<accession>A0A1H5WMD0</accession>
<dbReference type="GO" id="GO:0009103">
    <property type="term" value="P:lipopolysaccharide biosynthetic process"/>
    <property type="evidence" value="ECO:0007669"/>
    <property type="project" value="UniProtKB-ARBA"/>
</dbReference>
<protein>
    <submittedName>
        <fullName evidence="10">Dolichyl-phosphate-mannose-protein mannosyltransferase</fullName>
    </submittedName>
</protein>
<name>A0A1H5WMD0_9BACT</name>
<dbReference type="PANTHER" id="PTHR33908">
    <property type="entry name" value="MANNOSYLTRANSFERASE YKCB-RELATED"/>
    <property type="match status" value="1"/>
</dbReference>
<evidence type="ECO:0000313" key="10">
    <source>
        <dbReference type="EMBL" id="SEG00420.1"/>
    </source>
</evidence>
<feature type="transmembrane region" description="Helical" evidence="8">
    <location>
        <begin position="114"/>
        <end position="131"/>
    </location>
</feature>
<evidence type="ECO:0000256" key="2">
    <source>
        <dbReference type="ARBA" id="ARBA00022475"/>
    </source>
</evidence>
<evidence type="ECO:0000256" key="3">
    <source>
        <dbReference type="ARBA" id="ARBA00022676"/>
    </source>
</evidence>